<dbReference type="InterPro" id="IPR041796">
    <property type="entry name" value="Mre11_N"/>
</dbReference>
<dbReference type="Proteomes" id="UP000270468">
    <property type="component" value="Unassembled WGS sequence"/>
</dbReference>
<dbReference type="InterPro" id="IPR014576">
    <property type="entry name" value="Pesterase_YhaO"/>
</dbReference>
<dbReference type="InterPro" id="IPR050535">
    <property type="entry name" value="DNA_Repair-Maintenance_Comp"/>
</dbReference>
<accession>A0A3P5X671</accession>
<dbReference type="InterPro" id="IPR004843">
    <property type="entry name" value="Calcineurin-like_PHP"/>
</dbReference>
<organism evidence="3 4">
    <name type="scientific">Filibacter tadaridae</name>
    <dbReference type="NCBI Taxonomy" id="2483811"/>
    <lineage>
        <taxon>Bacteria</taxon>
        <taxon>Bacillati</taxon>
        <taxon>Bacillota</taxon>
        <taxon>Bacilli</taxon>
        <taxon>Bacillales</taxon>
        <taxon>Caryophanaceae</taxon>
        <taxon>Filibacter</taxon>
    </lineage>
</organism>
<evidence type="ECO:0000313" key="3">
    <source>
        <dbReference type="EMBL" id="VDC25876.1"/>
    </source>
</evidence>
<sequence length="406" mass="45845">MSSIRFIHTADLHLDSPFKGMTGLPAERLHALRESTFTAFSNLIEYALKSKPDFVLIVGDIYDGENRSLRAQKKFHDGMEKLNTIGIPVFITHGNHDHLAGRWTRFSLPSNVHVFDGNVKEAQLRVNNQEVSIYGFSYKERHVHEAIIEHYPVAGNQNSYHIGMLHGSLAGDQTHDVYAPFTKTELLEKHYDYWALGHIHLRQSLHAEPPIVYPGNLQGRHRNESGEKGFYEVELSKTGASLQFIPSSAIVFERIEVSCGGISHANEWLAACTDVVDTYRTRFGSCIVELTMTDVGYEAAELFGQSTEAEWLEVLREGLDDQESFIWIQKITFNKQTQSAAITSTLVQSVLGQMNGWTEAEWKAVLKDVYQHTRGVKYLDVLSEEDIRDIQTGAASLLTAEMMELK</sequence>
<dbReference type="PANTHER" id="PTHR30337:SF7">
    <property type="entry name" value="PHOSPHOESTERASE"/>
    <property type="match status" value="1"/>
</dbReference>
<protein>
    <submittedName>
        <fullName evidence="3">Putative metallophosphoesterase YhaO</fullName>
    </submittedName>
</protein>
<dbReference type="SUPFAM" id="SSF56300">
    <property type="entry name" value="Metallo-dependent phosphatases"/>
    <property type="match status" value="1"/>
</dbReference>
<feature type="domain" description="Calcineurin-like phosphoesterase" evidence="2">
    <location>
        <begin position="4"/>
        <end position="200"/>
    </location>
</feature>
<dbReference type="RefSeq" id="WP_124069726.1">
    <property type="nucleotide sequence ID" value="NZ_CBCRXF010000006.1"/>
</dbReference>
<evidence type="ECO:0000256" key="1">
    <source>
        <dbReference type="ARBA" id="ARBA00022801"/>
    </source>
</evidence>
<dbReference type="PIRSF" id="PIRSF033091">
    <property type="entry name" value="Pesterase_YhaO"/>
    <property type="match status" value="1"/>
</dbReference>
<dbReference type="InterPro" id="IPR029052">
    <property type="entry name" value="Metallo-depent_PP-like"/>
</dbReference>
<dbReference type="Pfam" id="PF00149">
    <property type="entry name" value="Metallophos"/>
    <property type="match status" value="1"/>
</dbReference>
<evidence type="ECO:0000313" key="4">
    <source>
        <dbReference type="Proteomes" id="UP000270468"/>
    </source>
</evidence>
<reference evidence="3 4" key="1">
    <citation type="submission" date="2018-11" db="EMBL/GenBank/DDBJ databases">
        <authorList>
            <person name="Criscuolo A."/>
        </authorList>
    </citation>
    <scope>NUCLEOTIDE SEQUENCE [LARGE SCALE GENOMIC DNA]</scope>
    <source>
        <strain evidence="3">ATB-66</strain>
    </source>
</reference>
<dbReference type="Gene3D" id="3.60.21.10">
    <property type="match status" value="1"/>
</dbReference>
<dbReference type="AlphaFoldDB" id="A0A3P5X671"/>
<dbReference type="GO" id="GO:0016787">
    <property type="term" value="F:hydrolase activity"/>
    <property type="evidence" value="ECO:0007669"/>
    <property type="project" value="UniProtKB-KW"/>
</dbReference>
<dbReference type="CDD" id="cd00840">
    <property type="entry name" value="MPP_Mre11_N"/>
    <property type="match status" value="1"/>
</dbReference>
<keyword evidence="1" id="KW-0378">Hydrolase</keyword>
<dbReference type="EMBL" id="UXAV01000036">
    <property type="protein sequence ID" value="VDC25876.1"/>
    <property type="molecule type" value="Genomic_DNA"/>
</dbReference>
<dbReference type="PANTHER" id="PTHR30337">
    <property type="entry name" value="COMPONENT OF ATP-DEPENDENT DSDNA EXONUCLEASE"/>
    <property type="match status" value="1"/>
</dbReference>
<name>A0A3P5X671_9BACL</name>
<evidence type="ECO:0000259" key="2">
    <source>
        <dbReference type="Pfam" id="PF00149"/>
    </source>
</evidence>
<dbReference type="OrthoDB" id="9773856at2"/>
<gene>
    <name evidence="3" type="primary">yhaO</name>
    <name evidence="3" type="ORF">FILTAD_01339</name>
</gene>
<keyword evidence="4" id="KW-1185">Reference proteome</keyword>
<proteinExistence type="predicted"/>